<dbReference type="Proteomes" id="UP000033101">
    <property type="component" value="Chromosome"/>
</dbReference>
<proteinExistence type="predicted"/>
<reference evidence="1 2" key="1">
    <citation type="submission" date="2014-07" db="EMBL/GenBank/DDBJ databases">
        <title>Methanogenic archaea and the global carbon cycle.</title>
        <authorList>
            <person name="Henriksen J.R."/>
            <person name="Luke J."/>
            <person name="Reinhart S."/>
            <person name="Benedict M.N."/>
            <person name="Youngblut N.D."/>
            <person name="Metcalf M.E."/>
            <person name="Whitaker R.J."/>
            <person name="Metcalf W.W."/>
        </authorList>
    </citation>
    <scope>NUCLEOTIDE SEQUENCE [LARGE SCALE GENOMIC DNA]</scope>
    <source>
        <strain evidence="1 2">HB-1</strain>
    </source>
</reference>
<evidence type="ECO:0000313" key="1">
    <source>
        <dbReference type="EMBL" id="AKB78478.1"/>
    </source>
</evidence>
<dbReference type="GeneID" id="24831226"/>
<name>A0A0E3SG09_9EURY</name>
<dbReference type="PATRIC" id="fig|1434110.4.peg.2538"/>
<sequence length="254" mass="29433">MNEIEVRELMPSEFREWDLLVEKTQPGTPFHTSDWLEIYRNVLLRDIRIYGCFRNDELVGGCPIFVKSLKGILKVASSICSMTDYCGPLINESSSSKTSKRVQENHEILNALREFLCTQGFDSIHLKFSPGFEDIRPFTWNGWDSKVHYTHYLDLKENVDNNISRTIRKDLKSAAEAGLETRIWSDPETYYGLLSKVYERQDQKIPLPRSFFEKVFDLIRKKDIGYMLVSETPEGEAVAAVFSLLSVLYLFFSD</sequence>
<dbReference type="STRING" id="1434110.MSHOH_1995"/>
<dbReference type="HOGENOM" id="CLU_071764_0_0_2"/>
<dbReference type="PANTHER" id="PTHR36174">
    <property type="entry name" value="LIPID II:GLYCINE GLYCYLTRANSFERASE"/>
    <property type="match status" value="1"/>
</dbReference>
<dbReference type="SUPFAM" id="SSF55729">
    <property type="entry name" value="Acyl-CoA N-acyltransferases (Nat)"/>
    <property type="match status" value="1"/>
</dbReference>
<dbReference type="PANTHER" id="PTHR36174:SF1">
    <property type="entry name" value="LIPID II:GLYCINE GLYCYLTRANSFERASE"/>
    <property type="match status" value="1"/>
</dbReference>
<keyword evidence="2" id="KW-1185">Reference proteome</keyword>
<dbReference type="InterPro" id="IPR016181">
    <property type="entry name" value="Acyl_CoA_acyltransferase"/>
</dbReference>
<dbReference type="EMBL" id="CP009516">
    <property type="protein sequence ID" value="AKB78478.1"/>
    <property type="molecule type" value="Genomic_DNA"/>
</dbReference>
<organism evidence="1 2">
    <name type="scientific">Methanosarcina horonobensis HB-1 = JCM 15518</name>
    <dbReference type="NCBI Taxonomy" id="1434110"/>
    <lineage>
        <taxon>Archaea</taxon>
        <taxon>Methanobacteriati</taxon>
        <taxon>Methanobacteriota</taxon>
        <taxon>Stenosarchaea group</taxon>
        <taxon>Methanomicrobia</taxon>
        <taxon>Methanosarcinales</taxon>
        <taxon>Methanosarcinaceae</taxon>
        <taxon>Methanosarcina</taxon>
    </lineage>
</organism>
<dbReference type="Gene3D" id="3.40.630.30">
    <property type="match status" value="1"/>
</dbReference>
<dbReference type="KEGG" id="mhor:MSHOH_1995"/>
<dbReference type="InterPro" id="IPR050644">
    <property type="entry name" value="PG_Glycine_Bridge_Synth"/>
</dbReference>
<accession>A0A0E3SG09</accession>
<dbReference type="AlphaFoldDB" id="A0A0E3SG09"/>
<gene>
    <name evidence="1" type="ORF">MSHOH_1995</name>
</gene>
<evidence type="ECO:0008006" key="3">
    <source>
        <dbReference type="Google" id="ProtNLM"/>
    </source>
</evidence>
<evidence type="ECO:0000313" key="2">
    <source>
        <dbReference type="Proteomes" id="UP000033101"/>
    </source>
</evidence>
<dbReference type="RefSeq" id="WP_239451331.1">
    <property type="nucleotide sequence ID" value="NZ_CP009516.1"/>
</dbReference>
<protein>
    <recommendedName>
        <fullName evidence="3">BioF2-like acetyltransferase domain-containing protein</fullName>
    </recommendedName>
</protein>